<evidence type="ECO:0000256" key="5">
    <source>
        <dbReference type="ARBA" id="ARBA00022771"/>
    </source>
</evidence>
<comment type="catalytic activity">
    <reaction evidence="1">
        <text>S-ubiquitinyl-[E2 ubiquitin-conjugating enzyme]-L-cysteine + [acceptor protein]-L-lysine = [E2 ubiquitin-conjugating enzyme]-L-cysteine + N(6)-ubiquitinyl-[acceptor protein]-L-lysine.</text>
        <dbReference type="EC" id="2.3.2.27"/>
    </reaction>
</comment>
<evidence type="ECO:0000256" key="9">
    <source>
        <dbReference type="PROSITE-ProRule" id="PRU00175"/>
    </source>
</evidence>
<evidence type="ECO:0000259" key="11">
    <source>
        <dbReference type="PROSITE" id="PS50089"/>
    </source>
</evidence>
<dbReference type="InterPro" id="IPR001841">
    <property type="entry name" value="Znf_RING"/>
</dbReference>
<sequence>MDILNNEPTGRPSTPDPQCSICLNDLTNKCYSNACVHLFCFDCLQLWSNMCLQRCPISEPTCPLCKQTFKYIFHSFDNLGVFETYTVPIMPSFATSSPVNEPEFNGMTHINSMIVQSLLSMTPEADTRLRTLFRNRGLGELGDHRFQINHNTPQNNGPVFALNGQSIRMEVYNDNVWAIPLHPNTDGRFRYGTTDFYRNHPTQMYRLRTFILRDLVAIRESVRVEGLSMPFPGISDFRATNLIMSSLPNCDIRQLHLLNSLNDILNVHAVHFCHELYNFANSIFDIFDYDNNVQYYHRDSEPIDPFYQEQPPPNLIVLDSNNEELQRPNIIEDSSSTNSSDVEVLSEYYRSIDPQNSASINQPSTSTGIRDSLDGPKTNNSFQSINGGLSQVSYSSQVKRGRPDSDESDDEESIIATQESQTANLKSQDINNKKKKKHQ</sequence>
<dbReference type="PROSITE" id="PS00518">
    <property type="entry name" value="ZF_RING_1"/>
    <property type="match status" value="1"/>
</dbReference>
<feature type="compositionally biased region" description="Polar residues" evidence="10">
    <location>
        <begin position="415"/>
        <end position="430"/>
    </location>
</feature>
<evidence type="ECO:0000256" key="8">
    <source>
        <dbReference type="ARBA" id="ARBA00023163"/>
    </source>
</evidence>
<evidence type="ECO:0000256" key="7">
    <source>
        <dbReference type="ARBA" id="ARBA00023015"/>
    </source>
</evidence>
<keyword evidence="5 9" id="KW-0863">Zinc-finger</keyword>
<dbReference type="GO" id="GO:0061630">
    <property type="term" value="F:ubiquitin protein ligase activity"/>
    <property type="evidence" value="ECO:0007669"/>
    <property type="project" value="UniProtKB-EC"/>
</dbReference>
<evidence type="ECO:0000256" key="3">
    <source>
        <dbReference type="ARBA" id="ARBA00022679"/>
    </source>
</evidence>
<evidence type="ECO:0000313" key="12">
    <source>
        <dbReference type="EMBL" id="CAI6372909.1"/>
    </source>
</evidence>
<feature type="compositionally biased region" description="Polar residues" evidence="10">
    <location>
        <begin position="377"/>
        <end position="398"/>
    </location>
</feature>
<dbReference type="InterPro" id="IPR013083">
    <property type="entry name" value="Znf_RING/FYVE/PHD"/>
</dbReference>
<dbReference type="PANTHER" id="PTHR46077:SF1">
    <property type="entry name" value="TOP1 BINDING ARGININE_SERINE RICH PROTEIN, E3 UBIQUITIN LIGASE"/>
    <property type="match status" value="1"/>
</dbReference>
<dbReference type="PANTHER" id="PTHR46077">
    <property type="entry name" value="E3 UBIQUITIN-PROTEIN LIGASE TOPORS"/>
    <property type="match status" value="1"/>
</dbReference>
<keyword evidence="4" id="KW-0479">Metal-binding</keyword>
<reference evidence="12 13" key="1">
    <citation type="submission" date="2023-01" db="EMBL/GenBank/DDBJ databases">
        <authorList>
            <person name="Whitehead M."/>
        </authorList>
    </citation>
    <scope>NUCLEOTIDE SEQUENCE [LARGE SCALE GENOMIC DNA]</scope>
</reference>
<dbReference type="EC" id="2.3.2.27" evidence="2"/>
<evidence type="ECO:0000256" key="2">
    <source>
        <dbReference type="ARBA" id="ARBA00012483"/>
    </source>
</evidence>
<keyword evidence="8" id="KW-0804">Transcription</keyword>
<keyword evidence="13" id="KW-1185">Reference proteome</keyword>
<name>A0AAV0XZB2_9HEMI</name>
<dbReference type="InterPro" id="IPR017907">
    <property type="entry name" value="Znf_RING_CS"/>
</dbReference>
<evidence type="ECO:0000256" key="4">
    <source>
        <dbReference type="ARBA" id="ARBA00022723"/>
    </source>
</evidence>
<evidence type="ECO:0000313" key="13">
    <source>
        <dbReference type="Proteomes" id="UP001160148"/>
    </source>
</evidence>
<keyword evidence="3" id="KW-0808">Transferase</keyword>
<feature type="domain" description="RING-type" evidence="11">
    <location>
        <begin position="19"/>
        <end position="66"/>
    </location>
</feature>
<dbReference type="GO" id="GO:0000209">
    <property type="term" value="P:protein polyubiquitination"/>
    <property type="evidence" value="ECO:0007669"/>
    <property type="project" value="TreeGrafter"/>
</dbReference>
<accession>A0AAV0XZB2</accession>
<feature type="region of interest" description="Disordered" evidence="10">
    <location>
        <begin position="353"/>
        <end position="439"/>
    </location>
</feature>
<evidence type="ECO:0000256" key="10">
    <source>
        <dbReference type="SAM" id="MobiDB-lite"/>
    </source>
</evidence>
<feature type="compositionally biased region" description="Polar residues" evidence="10">
    <location>
        <begin position="353"/>
        <end position="369"/>
    </location>
</feature>
<dbReference type="AlphaFoldDB" id="A0AAV0XZB2"/>
<protein>
    <recommendedName>
        <fullName evidence="2">RING-type E3 ubiquitin transferase</fullName>
        <ecNumber evidence="2">2.3.2.27</ecNumber>
    </recommendedName>
</protein>
<proteinExistence type="predicted"/>
<dbReference type="SUPFAM" id="SSF57850">
    <property type="entry name" value="RING/U-box"/>
    <property type="match status" value="1"/>
</dbReference>
<dbReference type="GO" id="GO:0006513">
    <property type="term" value="P:protein monoubiquitination"/>
    <property type="evidence" value="ECO:0007669"/>
    <property type="project" value="TreeGrafter"/>
</dbReference>
<keyword evidence="7" id="KW-0805">Transcription regulation</keyword>
<dbReference type="GO" id="GO:0008270">
    <property type="term" value="F:zinc ion binding"/>
    <property type="evidence" value="ECO:0007669"/>
    <property type="project" value="UniProtKB-KW"/>
</dbReference>
<gene>
    <name evidence="12" type="ORF">MEUPH1_LOCUS26721</name>
</gene>
<comment type="caution">
    <text evidence="12">The sequence shown here is derived from an EMBL/GenBank/DDBJ whole genome shotgun (WGS) entry which is preliminary data.</text>
</comment>
<dbReference type="PROSITE" id="PS50089">
    <property type="entry name" value="ZF_RING_2"/>
    <property type="match status" value="1"/>
</dbReference>
<dbReference type="Gene3D" id="3.30.40.10">
    <property type="entry name" value="Zinc/RING finger domain, C3HC4 (zinc finger)"/>
    <property type="match status" value="1"/>
</dbReference>
<dbReference type="EMBL" id="CARXXK010001085">
    <property type="protein sequence ID" value="CAI6372909.1"/>
    <property type="molecule type" value="Genomic_DNA"/>
</dbReference>
<organism evidence="12 13">
    <name type="scientific">Macrosiphum euphorbiae</name>
    <name type="common">potato aphid</name>
    <dbReference type="NCBI Taxonomy" id="13131"/>
    <lineage>
        <taxon>Eukaryota</taxon>
        <taxon>Metazoa</taxon>
        <taxon>Ecdysozoa</taxon>
        <taxon>Arthropoda</taxon>
        <taxon>Hexapoda</taxon>
        <taxon>Insecta</taxon>
        <taxon>Pterygota</taxon>
        <taxon>Neoptera</taxon>
        <taxon>Paraneoptera</taxon>
        <taxon>Hemiptera</taxon>
        <taxon>Sternorrhyncha</taxon>
        <taxon>Aphidomorpha</taxon>
        <taxon>Aphidoidea</taxon>
        <taxon>Aphididae</taxon>
        <taxon>Macrosiphini</taxon>
        <taxon>Macrosiphum</taxon>
    </lineage>
</organism>
<keyword evidence="6" id="KW-0862">Zinc</keyword>
<evidence type="ECO:0000256" key="1">
    <source>
        <dbReference type="ARBA" id="ARBA00000900"/>
    </source>
</evidence>
<dbReference type="Proteomes" id="UP001160148">
    <property type="component" value="Unassembled WGS sequence"/>
</dbReference>
<evidence type="ECO:0000256" key="6">
    <source>
        <dbReference type="ARBA" id="ARBA00022833"/>
    </source>
</evidence>